<dbReference type="RefSeq" id="WP_074949060.1">
    <property type="nucleotide sequence ID" value="NZ_FPBV01000001.1"/>
</dbReference>
<dbReference type="EMBL" id="FPBV01000001">
    <property type="protein sequence ID" value="SFU39449.1"/>
    <property type="molecule type" value="Genomic_DNA"/>
</dbReference>
<accession>A0A1I7FTA4</accession>
<evidence type="ECO:0008006" key="3">
    <source>
        <dbReference type="Google" id="ProtNLM"/>
    </source>
</evidence>
<dbReference type="OrthoDB" id="9857441at2"/>
<dbReference type="STRING" id="392015.SAMN05421543_101445"/>
<reference evidence="2" key="1">
    <citation type="submission" date="2016-10" db="EMBL/GenBank/DDBJ databases">
        <authorList>
            <person name="Varghese N."/>
        </authorList>
    </citation>
    <scope>NUCLEOTIDE SEQUENCE [LARGE SCALE GENOMIC DNA]</scope>
    <source>
        <strain evidence="2">DSM 17980</strain>
    </source>
</reference>
<evidence type="ECO:0000313" key="2">
    <source>
        <dbReference type="Proteomes" id="UP000183508"/>
    </source>
</evidence>
<name>A0A1I7FTA4_9BACL</name>
<proteinExistence type="predicted"/>
<dbReference type="AlphaFoldDB" id="A0A1I7FTA4"/>
<dbReference type="Proteomes" id="UP000183508">
    <property type="component" value="Unassembled WGS sequence"/>
</dbReference>
<keyword evidence="2" id="KW-1185">Reference proteome</keyword>
<sequence length="93" mass="10664">MQVSIKERSRALADGVLRMQAFDEQFRAFLSSLQRMADRCPRSTSTDGEYELGFKAGMGNGLRMVMDDLLMFYGDFKRIQEKISDAVRSEPRC</sequence>
<gene>
    <name evidence="1" type="ORF">SAMN05421543_101445</name>
</gene>
<evidence type="ECO:0000313" key="1">
    <source>
        <dbReference type="EMBL" id="SFU39449.1"/>
    </source>
</evidence>
<protein>
    <recommendedName>
        <fullName evidence="3">WXG100 family type VII secretion target</fullName>
    </recommendedName>
</protein>
<organism evidence="1 2">
    <name type="scientific">Alicyclobacillus macrosporangiidus</name>
    <dbReference type="NCBI Taxonomy" id="392015"/>
    <lineage>
        <taxon>Bacteria</taxon>
        <taxon>Bacillati</taxon>
        <taxon>Bacillota</taxon>
        <taxon>Bacilli</taxon>
        <taxon>Bacillales</taxon>
        <taxon>Alicyclobacillaceae</taxon>
        <taxon>Alicyclobacillus</taxon>
    </lineage>
</organism>